<feature type="region of interest" description="Disordered" evidence="1">
    <location>
        <begin position="1"/>
        <end position="28"/>
    </location>
</feature>
<reference evidence="2 3" key="1">
    <citation type="journal article" date="2018" name="PLoS Genet.">
        <title>Population sequencing reveals clonal diversity and ancestral inbreeding in the grapevine cultivar Chardonnay.</title>
        <authorList>
            <person name="Roach M.J."/>
            <person name="Johnson D.L."/>
            <person name="Bohlmann J."/>
            <person name="van Vuuren H.J."/>
            <person name="Jones S.J."/>
            <person name="Pretorius I.S."/>
            <person name="Schmidt S.A."/>
            <person name="Borneman A.R."/>
        </authorList>
    </citation>
    <scope>NUCLEOTIDE SEQUENCE [LARGE SCALE GENOMIC DNA]</scope>
    <source>
        <strain evidence="3">cv. Chardonnay</strain>
        <tissue evidence="2">Leaf</tissue>
    </source>
</reference>
<feature type="compositionally biased region" description="Basic and acidic residues" evidence="1">
    <location>
        <begin position="1"/>
        <end position="13"/>
    </location>
</feature>
<evidence type="ECO:0000256" key="1">
    <source>
        <dbReference type="SAM" id="MobiDB-lite"/>
    </source>
</evidence>
<dbReference type="AlphaFoldDB" id="A0A438D5D9"/>
<protein>
    <submittedName>
        <fullName evidence="2">Uncharacterized protein</fullName>
    </submittedName>
</protein>
<dbReference type="EMBL" id="QGNW01001790">
    <property type="protein sequence ID" value="RVW30646.1"/>
    <property type="molecule type" value="Genomic_DNA"/>
</dbReference>
<name>A0A438D5D9_VITVI</name>
<gene>
    <name evidence="2" type="ORF">CK203_101272</name>
</gene>
<evidence type="ECO:0000313" key="3">
    <source>
        <dbReference type="Proteomes" id="UP000288805"/>
    </source>
</evidence>
<evidence type="ECO:0000313" key="2">
    <source>
        <dbReference type="EMBL" id="RVW30646.1"/>
    </source>
</evidence>
<sequence>MDERRERESKGEGNGDEEENQMGRRRKRQGNCFGVESKVFEVEEEERRGKTLFFIVESKRGVSSWVRLGPVSVRLFLEGLDQCVKNGK</sequence>
<comment type="caution">
    <text evidence="2">The sequence shown here is derived from an EMBL/GenBank/DDBJ whole genome shotgun (WGS) entry which is preliminary data.</text>
</comment>
<organism evidence="2 3">
    <name type="scientific">Vitis vinifera</name>
    <name type="common">Grape</name>
    <dbReference type="NCBI Taxonomy" id="29760"/>
    <lineage>
        <taxon>Eukaryota</taxon>
        <taxon>Viridiplantae</taxon>
        <taxon>Streptophyta</taxon>
        <taxon>Embryophyta</taxon>
        <taxon>Tracheophyta</taxon>
        <taxon>Spermatophyta</taxon>
        <taxon>Magnoliopsida</taxon>
        <taxon>eudicotyledons</taxon>
        <taxon>Gunneridae</taxon>
        <taxon>Pentapetalae</taxon>
        <taxon>rosids</taxon>
        <taxon>Vitales</taxon>
        <taxon>Vitaceae</taxon>
        <taxon>Viteae</taxon>
        <taxon>Vitis</taxon>
    </lineage>
</organism>
<accession>A0A438D5D9</accession>
<proteinExistence type="predicted"/>
<dbReference type="Proteomes" id="UP000288805">
    <property type="component" value="Unassembled WGS sequence"/>
</dbReference>